<dbReference type="Pfam" id="PF14143">
    <property type="entry name" value="YrhC"/>
    <property type="match status" value="1"/>
</dbReference>
<dbReference type="EMBL" id="JBHMAF010000188">
    <property type="protein sequence ID" value="MFB9761112.1"/>
    <property type="molecule type" value="Genomic_DNA"/>
</dbReference>
<dbReference type="InterPro" id="IPR025418">
    <property type="entry name" value="YrhC-like"/>
</dbReference>
<dbReference type="RefSeq" id="WP_129731131.1">
    <property type="nucleotide sequence ID" value="NZ_JBHMAF010000188.1"/>
</dbReference>
<gene>
    <name evidence="2" type="ORF">ACFFMS_22955</name>
</gene>
<organism evidence="2 3">
    <name type="scientific">Ectobacillus funiculus</name>
    <dbReference type="NCBI Taxonomy" id="137993"/>
    <lineage>
        <taxon>Bacteria</taxon>
        <taxon>Bacillati</taxon>
        <taxon>Bacillota</taxon>
        <taxon>Bacilli</taxon>
        <taxon>Bacillales</taxon>
        <taxon>Bacillaceae</taxon>
        <taxon>Ectobacillus</taxon>
    </lineage>
</organism>
<accession>A0ABV5WKE3</accession>
<keyword evidence="1" id="KW-0472">Membrane</keyword>
<dbReference type="Proteomes" id="UP001589609">
    <property type="component" value="Unassembled WGS sequence"/>
</dbReference>
<feature type="transmembrane region" description="Helical" evidence="1">
    <location>
        <begin position="39"/>
        <end position="60"/>
    </location>
</feature>
<evidence type="ECO:0000256" key="1">
    <source>
        <dbReference type="SAM" id="Phobius"/>
    </source>
</evidence>
<feature type="transmembrane region" description="Helical" evidence="1">
    <location>
        <begin position="12"/>
        <end position="33"/>
    </location>
</feature>
<sequence length="78" mass="8994">MKQLQEKTADYTRFGQILLALSTILMIGLLIPSGEKQMLQLYVMMGAIVAFLGASFFFFYRVKKLRERIEELGQDQTN</sequence>
<proteinExistence type="predicted"/>
<keyword evidence="1" id="KW-0812">Transmembrane</keyword>
<evidence type="ECO:0000313" key="2">
    <source>
        <dbReference type="EMBL" id="MFB9761112.1"/>
    </source>
</evidence>
<name>A0ABV5WKE3_9BACI</name>
<keyword evidence="1" id="KW-1133">Transmembrane helix</keyword>
<protein>
    <submittedName>
        <fullName evidence="2">YrhC family protein</fullName>
    </submittedName>
</protein>
<reference evidence="2 3" key="1">
    <citation type="submission" date="2024-09" db="EMBL/GenBank/DDBJ databases">
        <authorList>
            <person name="Sun Q."/>
            <person name="Mori K."/>
        </authorList>
    </citation>
    <scope>NUCLEOTIDE SEQUENCE [LARGE SCALE GENOMIC DNA]</scope>
    <source>
        <strain evidence="2 3">JCM 11201</strain>
    </source>
</reference>
<keyword evidence="3" id="KW-1185">Reference proteome</keyword>
<evidence type="ECO:0000313" key="3">
    <source>
        <dbReference type="Proteomes" id="UP001589609"/>
    </source>
</evidence>
<comment type="caution">
    <text evidence="2">The sequence shown here is derived from an EMBL/GenBank/DDBJ whole genome shotgun (WGS) entry which is preliminary data.</text>
</comment>